<keyword evidence="6 9" id="KW-0732">Signal</keyword>
<evidence type="ECO:0000313" key="12">
    <source>
        <dbReference type="Proteomes" id="UP000694393"/>
    </source>
</evidence>
<dbReference type="PANTHER" id="PTHR17575:SF1">
    <property type="entry name" value="UROCORTIN-3"/>
    <property type="match status" value="1"/>
</dbReference>
<organism evidence="11 12">
    <name type="scientific">Pelusios castaneus</name>
    <name type="common">West African mud turtle</name>
    <dbReference type="NCBI Taxonomy" id="367368"/>
    <lineage>
        <taxon>Eukaryota</taxon>
        <taxon>Metazoa</taxon>
        <taxon>Chordata</taxon>
        <taxon>Craniata</taxon>
        <taxon>Vertebrata</taxon>
        <taxon>Euteleostomi</taxon>
        <taxon>Archelosauria</taxon>
        <taxon>Testudinata</taxon>
        <taxon>Testudines</taxon>
        <taxon>Pleurodira</taxon>
        <taxon>Pelomedusidae</taxon>
        <taxon>Pelusios</taxon>
    </lineage>
</organism>
<proteinExistence type="inferred from homology"/>
<dbReference type="InterPro" id="IPR024270">
    <property type="entry name" value="Urocortin_II/III"/>
</dbReference>
<reference evidence="11" key="1">
    <citation type="submission" date="2025-08" db="UniProtKB">
        <authorList>
            <consortium name="Ensembl"/>
        </authorList>
    </citation>
    <scope>IDENTIFICATION</scope>
</reference>
<dbReference type="AlphaFoldDB" id="A0A8C8VIU9"/>
<evidence type="ECO:0000256" key="1">
    <source>
        <dbReference type="ARBA" id="ARBA00004613"/>
    </source>
</evidence>
<comment type="function">
    <text evidence="7">Suppresses food intake, delays gastric emptying and decreases heat-induced edema. Might represent an endogenous ligand for maintaining homeostasis after stress.</text>
</comment>
<evidence type="ECO:0000256" key="5">
    <source>
        <dbReference type="ARBA" id="ARBA00022702"/>
    </source>
</evidence>
<sequence>MHCHRILVLLNVLILSWAPARPSTERSEKLQKIYNTKANIHQSGHEERNNLVSKETLENSKLLNQLAAKDLSAPNGSHHNSGDEAGASHKKKDWSLLEESARRTLPWLPSLSQQKAVVIKKSSPGAKFSLSFDVPIHILKVLIDLEKAKQMQAKAAANAELMAQIGRRK</sequence>
<dbReference type="GO" id="GO:0007586">
    <property type="term" value="P:digestion"/>
    <property type="evidence" value="ECO:0007669"/>
    <property type="project" value="InterPro"/>
</dbReference>
<dbReference type="GO" id="GO:0009755">
    <property type="term" value="P:hormone-mediated signaling pathway"/>
    <property type="evidence" value="ECO:0007669"/>
    <property type="project" value="TreeGrafter"/>
</dbReference>
<dbReference type="GO" id="GO:0005179">
    <property type="term" value="F:hormone activity"/>
    <property type="evidence" value="ECO:0007669"/>
    <property type="project" value="UniProtKB-KW"/>
</dbReference>
<evidence type="ECO:0000256" key="7">
    <source>
        <dbReference type="ARBA" id="ARBA00025160"/>
    </source>
</evidence>
<keyword evidence="5" id="KW-0372">Hormone</keyword>
<reference evidence="11" key="2">
    <citation type="submission" date="2025-09" db="UniProtKB">
        <authorList>
            <consortium name="Ensembl"/>
        </authorList>
    </citation>
    <scope>IDENTIFICATION</scope>
</reference>
<evidence type="ECO:0000256" key="4">
    <source>
        <dbReference type="ARBA" id="ARBA00022525"/>
    </source>
</evidence>
<dbReference type="Proteomes" id="UP000694393">
    <property type="component" value="Unplaced"/>
</dbReference>
<evidence type="ECO:0000256" key="9">
    <source>
        <dbReference type="SAM" id="SignalP"/>
    </source>
</evidence>
<comment type="subcellular location">
    <subcellularLocation>
        <location evidence="1">Secreted</location>
    </subcellularLocation>
</comment>
<evidence type="ECO:0000256" key="6">
    <source>
        <dbReference type="ARBA" id="ARBA00022729"/>
    </source>
</evidence>
<dbReference type="GO" id="GO:0007189">
    <property type="term" value="P:adenylate cyclase-activating G protein-coupled receptor signaling pathway"/>
    <property type="evidence" value="ECO:0007669"/>
    <property type="project" value="TreeGrafter"/>
</dbReference>
<evidence type="ECO:0000256" key="2">
    <source>
        <dbReference type="ARBA" id="ARBA00009287"/>
    </source>
</evidence>
<dbReference type="Ensembl" id="ENSPCET00000011650.1">
    <property type="protein sequence ID" value="ENSPCEP00000011286.1"/>
    <property type="gene ID" value="ENSPCEG00000008929.1"/>
</dbReference>
<feature type="domain" description="Corticotropin-releasing factor" evidence="10">
    <location>
        <begin position="128"/>
        <end position="165"/>
    </location>
</feature>
<dbReference type="InterPro" id="IPR000187">
    <property type="entry name" value="CRF"/>
</dbReference>
<dbReference type="GO" id="GO:0031669">
    <property type="term" value="P:cellular response to nutrient levels"/>
    <property type="evidence" value="ECO:0007669"/>
    <property type="project" value="TreeGrafter"/>
</dbReference>
<dbReference type="GO" id="GO:0005615">
    <property type="term" value="C:extracellular space"/>
    <property type="evidence" value="ECO:0007669"/>
    <property type="project" value="InterPro"/>
</dbReference>
<accession>A0A8C8VIU9</accession>
<evidence type="ECO:0000256" key="8">
    <source>
        <dbReference type="SAM" id="MobiDB-lite"/>
    </source>
</evidence>
<comment type="similarity">
    <text evidence="2">Belongs to the sauvagine/corticotropin-releasing factor/urotensin I family.</text>
</comment>
<feature type="region of interest" description="Disordered" evidence="8">
    <location>
        <begin position="71"/>
        <end position="91"/>
    </location>
</feature>
<name>A0A8C8VIU9_9SAUR</name>
<keyword evidence="12" id="KW-1185">Reference proteome</keyword>
<keyword evidence="4" id="KW-0964">Secreted</keyword>
<feature type="signal peptide" evidence="9">
    <location>
        <begin position="1"/>
        <end position="22"/>
    </location>
</feature>
<dbReference type="Pfam" id="PF00473">
    <property type="entry name" value="CRF"/>
    <property type="match status" value="1"/>
</dbReference>
<dbReference type="GO" id="GO:0051431">
    <property type="term" value="F:corticotropin-releasing hormone receptor 2 binding"/>
    <property type="evidence" value="ECO:0007669"/>
    <property type="project" value="InterPro"/>
</dbReference>
<evidence type="ECO:0000256" key="3">
    <source>
        <dbReference type="ARBA" id="ARBA00011328"/>
    </source>
</evidence>
<evidence type="ECO:0000313" key="11">
    <source>
        <dbReference type="Ensembl" id="ENSPCEP00000011286.1"/>
    </source>
</evidence>
<comment type="subunit">
    <text evidence="3">Binds with high affinity to CRF receptors 2-alpha and 2-beta.</text>
</comment>
<dbReference type="PANTHER" id="PTHR17575">
    <property type="entry name" value="UROCORTIN-2 AND 3"/>
    <property type="match status" value="1"/>
</dbReference>
<protein>
    <recommendedName>
        <fullName evidence="10">Corticotropin-releasing factor domain-containing protein</fullName>
    </recommendedName>
</protein>
<feature type="chain" id="PRO_5034331829" description="Corticotropin-releasing factor domain-containing protein" evidence="9">
    <location>
        <begin position="23"/>
        <end position="169"/>
    </location>
</feature>
<evidence type="ECO:0000259" key="10">
    <source>
        <dbReference type="Pfam" id="PF00473"/>
    </source>
</evidence>